<reference evidence="1" key="1">
    <citation type="journal article" date="2014" name="Int. J. Syst. Evol. Microbiol.">
        <title>Complete genome sequence of Corynebacterium casei LMG S-19264T (=DSM 44701T), isolated from a smear-ripened cheese.</title>
        <authorList>
            <consortium name="US DOE Joint Genome Institute (JGI-PGF)"/>
            <person name="Walter F."/>
            <person name="Albersmeier A."/>
            <person name="Kalinowski J."/>
            <person name="Ruckert C."/>
        </authorList>
    </citation>
    <scope>NUCLEOTIDE SEQUENCE</scope>
    <source>
        <strain evidence="1">VKM B-2935</strain>
    </source>
</reference>
<organism evidence="1 2">
    <name type="scientific">Pseudomonas turukhanskensis</name>
    <dbReference type="NCBI Taxonomy" id="1806536"/>
    <lineage>
        <taxon>Bacteria</taxon>
        <taxon>Pseudomonadati</taxon>
        <taxon>Pseudomonadota</taxon>
        <taxon>Gammaproteobacteria</taxon>
        <taxon>Pseudomonadales</taxon>
        <taxon>Pseudomonadaceae</taxon>
        <taxon>Pseudomonas</taxon>
    </lineage>
</organism>
<reference evidence="1" key="2">
    <citation type="submission" date="2023-01" db="EMBL/GenBank/DDBJ databases">
        <authorList>
            <person name="Sun Q."/>
            <person name="Evtushenko L."/>
        </authorList>
    </citation>
    <scope>NUCLEOTIDE SEQUENCE</scope>
    <source>
        <strain evidence="1">VKM B-2935</strain>
    </source>
</reference>
<protein>
    <recommendedName>
        <fullName evidence="3">DUF3077 domain-containing protein</fullName>
    </recommendedName>
</protein>
<dbReference type="RefSeq" id="WP_271195049.1">
    <property type="nucleotide sequence ID" value="NZ_BSFN01000004.1"/>
</dbReference>
<evidence type="ECO:0000313" key="1">
    <source>
        <dbReference type="EMBL" id="GLK88838.1"/>
    </source>
</evidence>
<dbReference type="Pfam" id="PF11275">
    <property type="entry name" value="DUF3077"/>
    <property type="match status" value="1"/>
</dbReference>
<dbReference type="Proteomes" id="UP001143328">
    <property type="component" value="Unassembled WGS sequence"/>
</dbReference>
<dbReference type="AlphaFoldDB" id="A0A9W6K8D1"/>
<comment type="caution">
    <text evidence="1">The sequence shown here is derived from an EMBL/GenBank/DDBJ whole genome shotgun (WGS) entry which is preliminary data.</text>
</comment>
<dbReference type="EMBL" id="BSFN01000004">
    <property type="protein sequence ID" value="GLK88838.1"/>
    <property type="molecule type" value="Genomic_DNA"/>
</dbReference>
<dbReference type="InterPro" id="IPR021427">
    <property type="entry name" value="DUF3077"/>
</dbReference>
<name>A0A9W6K8D1_9PSED</name>
<evidence type="ECO:0000313" key="2">
    <source>
        <dbReference type="Proteomes" id="UP001143328"/>
    </source>
</evidence>
<accession>A0A9W6K8D1</accession>
<sequence length="86" mass="9143">MSDKIAVTTRQHFDNLESAPLFSVNPGVPIDEALERAADLMLYVESLAAADAFINKSLEAAIIQTLSEMAKALLNASKKQAANAAP</sequence>
<keyword evidence="2" id="KW-1185">Reference proteome</keyword>
<proteinExistence type="predicted"/>
<gene>
    <name evidence="1" type="ORF">GCM10017655_19000</name>
</gene>
<evidence type="ECO:0008006" key="3">
    <source>
        <dbReference type="Google" id="ProtNLM"/>
    </source>
</evidence>